<evidence type="ECO:0000313" key="3">
    <source>
        <dbReference type="Proteomes" id="UP001409585"/>
    </source>
</evidence>
<gene>
    <name evidence="2" type="ORF">GCM10025791_30440</name>
</gene>
<dbReference type="Proteomes" id="UP001409585">
    <property type="component" value="Unassembled WGS sequence"/>
</dbReference>
<evidence type="ECO:0000256" key="1">
    <source>
        <dbReference type="ARBA" id="ARBA00022679"/>
    </source>
</evidence>
<reference evidence="3" key="1">
    <citation type="journal article" date="2019" name="Int. J. Syst. Evol. Microbiol.">
        <title>The Global Catalogue of Microorganisms (GCM) 10K type strain sequencing project: providing services to taxonomists for standard genome sequencing and annotation.</title>
        <authorList>
            <consortium name="The Broad Institute Genomics Platform"/>
            <consortium name="The Broad Institute Genome Sequencing Center for Infectious Disease"/>
            <person name="Wu L."/>
            <person name="Ma J."/>
        </authorList>
    </citation>
    <scope>NUCLEOTIDE SEQUENCE [LARGE SCALE GENOMIC DNA]</scope>
    <source>
        <strain evidence="3">JCM 19134</strain>
    </source>
</reference>
<keyword evidence="1" id="KW-0808">Transferase</keyword>
<dbReference type="SUPFAM" id="SSF52540">
    <property type="entry name" value="P-loop containing nucleoside triphosphate hydrolases"/>
    <property type="match status" value="1"/>
</dbReference>
<accession>A0AAV3U4P6</accession>
<evidence type="ECO:0000313" key="2">
    <source>
        <dbReference type="EMBL" id="GAA4948359.1"/>
    </source>
</evidence>
<dbReference type="Gene3D" id="3.40.50.300">
    <property type="entry name" value="P-loop containing nucleotide triphosphate hydrolases"/>
    <property type="match status" value="1"/>
</dbReference>
<dbReference type="Pfam" id="PF13469">
    <property type="entry name" value="Sulfotransfer_3"/>
    <property type="match status" value="1"/>
</dbReference>
<comment type="caution">
    <text evidence="2">The sequence shown here is derived from an EMBL/GenBank/DDBJ whole genome shotgun (WGS) entry which is preliminary data.</text>
</comment>
<keyword evidence="3" id="KW-1185">Reference proteome</keyword>
<sequence>MDNSSTGVAPDFFIVGSVRTGSTMLRLMLGHHPEIARCDEMEYLLPGIEMMEEGRPIQAFRDFLEYDRIFQLYDYTIPQAGTYQALSEDIFRQLSEADGRRILGGTIHNDFALLAKVWPNCKYIFLDRDPRDVARSVINMGWAGTAWHGAEFWQRAKLNWQELSTRVPESQRLELRFEDLVAEPEALLGKVCKFLGVDYTPEMLGIDSDTTYRPPSKSEAASWEKKSKPREIAEVETRVGKSLIVESGYQVSDYPAIDTGGLAMLQLALRNKYGRSRHQWQQIGFKWWLLRIIANKTGSQALHRYIAPTINAKENEHLK</sequence>
<dbReference type="RefSeq" id="WP_345424059.1">
    <property type="nucleotide sequence ID" value="NZ_AP031496.1"/>
</dbReference>
<proteinExistence type="predicted"/>
<dbReference type="InterPro" id="IPR026634">
    <property type="entry name" value="TPST-like"/>
</dbReference>
<dbReference type="EMBL" id="BAABLX010000027">
    <property type="protein sequence ID" value="GAA4948359.1"/>
    <property type="molecule type" value="Genomic_DNA"/>
</dbReference>
<name>A0AAV3U4P6_9ALTE</name>
<dbReference type="PANTHER" id="PTHR12788">
    <property type="entry name" value="PROTEIN-TYROSINE SULFOTRANSFERASE 2"/>
    <property type="match status" value="1"/>
</dbReference>
<organism evidence="2 3">
    <name type="scientific">Halioxenophilus aromaticivorans</name>
    <dbReference type="NCBI Taxonomy" id="1306992"/>
    <lineage>
        <taxon>Bacteria</taxon>
        <taxon>Pseudomonadati</taxon>
        <taxon>Pseudomonadota</taxon>
        <taxon>Gammaproteobacteria</taxon>
        <taxon>Alteromonadales</taxon>
        <taxon>Alteromonadaceae</taxon>
        <taxon>Halioxenophilus</taxon>
    </lineage>
</organism>
<protein>
    <recommendedName>
        <fullName evidence="4">Sulfotransferase</fullName>
    </recommendedName>
</protein>
<dbReference type="AlphaFoldDB" id="A0AAV3U4P6"/>
<evidence type="ECO:0008006" key="4">
    <source>
        <dbReference type="Google" id="ProtNLM"/>
    </source>
</evidence>
<dbReference type="PANTHER" id="PTHR12788:SF10">
    <property type="entry name" value="PROTEIN-TYROSINE SULFOTRANSFERASE"/>
    <property type="match status" value="1"/>
</dbReference>
<dbReference type="GO" id="GO:0008476">
    <property type="term" value="F:protein-tyrosine sulfotransferase activity"/>
    <property type="evidence" value="ECO:0007669"/>
    <property type="project" value="InterPro"/>
</dbReference>
<dbReference type="InterPro" id="IPR027417">
    <property type="entry name" value="P-loop_NTPase"/>
</dbReference>